<dbReference type="AlphaFoldDB" id="A0A517XPL0"/>
<evidence type="ECO:0000313" key="4">
    <source>
        <dbReference type="Proteomes" id="UP000319576"/>
    </source>
</evidence>
<evidence type="ECO:0000256" key="1">
    <source>
        <dbReference type="SAM" id="MobiDB-lite"/>
    </source>
</evidence>
<accession>A0A517XPL0</accession>
<sequence>MVGLYFDPPDRAVVLSVDETSQVQALDRTQTVLPMTLGQAERGTRDFVRHGTTSPFAALDVATGKVIGKCHRRHRHRRFVTFLADIDAADPAEDGVTTHLALDNYATHKTPAVKRWLAKPPRFVVHFTPTRGSWLNQVERFFAAITEKRIRREVFETVEALEQAIEAYLVEHNANPSPSRGPRPPASSSVRSRTFAHEPPTQDARQKCFTTRKIRLAARAAKGVRYDFAWEEFSRWDRNDADRRKHR</sequence>
<dbReference type="Proteomes" id="UP000319576">
    <property type="component" value="Chromosome"/>
</dbReference>
<dbReference type="Pfam" id="PF13358">
    <property type="entry name" value="DDE_3"/>
    <property type="match status" value="1"/>
</dbReference>
<dbReference type="InterPro" id="IPR036397">
    <property type="entry name" value="RNaseH_sf"/>
</dbReference>
<dbReference type="GO" id="GO:0003676">
    <property type="term" value="F:nucleic acid binding"/>
    <property type="evidence" value="ECO:0007669"/>
    <property type="project" value="InterPro"/>
</dbReference>
<keyword evidence="4" id="KW-1185">Reference proteome</keyword>
<dbReference type="NCBIfam" id="NF033545">
    <property type="entry name" value="transpos_IS630"/>
    <property type="match status" value="1"/>
</dbReference>
<dbReference type="Gene3D" id="3.30.420.10">
    <property type="entry name" value="Ribonuclease H-like superfamily/Ribonuclease H"/>
    <property type="match status" value="1"/>
</dbReference>
<evidence type="ECO:0000313" key="3">
    <source>
        <dbReference type="EMBL" id="QDU19443.1"/>
    </source>
</evidence>
<protein>
    <recommendedName>
        <fullName evidence="2">Tc1-like transposase DDE domain-containing protein</fullName>
    </recommendedName>
</protein>
<dbReference type="EMBL" id="CP036273">
    <property type="protein sequence ID" value="QDU19443.1"/>
    <property type="molecule type" value="Genomic_DNA"/>
</dbReference>
<proteinExistence type="predicted"/>
<reference evidence="3 4" key="1">
    <citation type="submission" date="2019-02" db="EMBL/GenBank/DDBJ databases">
        <title>Deep-cultivation of Planctomycetes and their phenomic and genomic characterization uncovers novel biology.</title>
        <authorList>
            <person name="Wiegand S."/>
            <person name="Jogler M."/>
            <person name="Boedeker C."/>
            <person name="Pinto D."/>
            <person name="Vollmers J."/>
            <person name="Rivas-Marin E."/>
            <person name="Kohn T."/>
            <person name="Peeters S.H."/>
            <person name="Heuer A."/>
            <person name="Rast P."/>
            <person name="Oberbeckmann S."/>
            <person name="Bunk B."/>
            <person name="Jeske O."/>
            <person name="Meyerdierks A."/>
            <person name="Storesund J.E."/>
            <person name="Kallscheuer N."/>
            <person name="Luecker S."/>
            <person name="Lage O.M."/>
            <person name="Pohl T."/>
            <person name="Merkel B.J."/>
            <person name="Hornburger P."/>
            <person name="Mueller R.-W."/>
            <person name="Bruemmer F."/>
            <person name="Labrenz M."/>
            <person name="Spormann A.M."/>
            <person name="Op den Camp H."/>
            <person name="Overmann J."/>
            <person name="Amann R."/>
            <person name="Jetten M.S.M."/>
            <person name="Mascher T."/>
            <person name="Medema M.H."/>
            <person name="Devos D.P."/>
            <person name="Kaster A.-K."/>
            <person name="Ovreas L."/>
            <person name="Rohde M."/>
            <person name="Galperin M.Y."/>
            <person name="Jogler C."/>
        </authorList>
    </citation>
    <scope>NUCLEOTIDE SEQUENCE [LARGE SCALE GENOMIC DNA]</scope>
    <source>
        <strain evidence="3 4">ETA_A1</strain>
    </source>
</reference>
<feature type="region of interest" description="Disordered" evidence="1">
    <location>
        <begin position="172"/>
        <end position="207"/>
    </location>
</feature>
<dbReference type="InterPro" id="IPR047655">
    <property type="entry name" value="Transpos_IS630-like"/>
</dbReference>
<dbReference type="KEGG" id="uli:ETAA1_13670"/>
<evidence type="ECO:0000259" key="2">
    <source>
        <dbReference type="Pfam" id="PF13358"/>
    </source>
</evidence>
<dbReference type="InterPro" id="IPR038717">
    <property type="entry name" value="Tc1-like_DDE_dom"/>
</dbReference>
<name>A0A517XPL0_9BACT</name>
<feature type="domain" description="Tc1-like transposase DDE" evidence="2">
    <location>
        <begin position="14"/>
        <end position="161"/>
    </location>
</feature>
<gene>
    <name evidence="3" type="ORF">ETAA1_13670</name>
</gene>
<organism evidence="3 4">
    <name type="scientific">Urbifossiella limnaea</name>
    <dbReference type="NCBI Taxonomy" id="2528023"/>
    <lineage>
        <taxon>Bacteria</taxon>
        <taxon>Pseudomonadati</taxon>
        <taxon>Planctomycetota</taxon>
        <taxon>Planctomycetia</taxon>
        <taxon>Gemmatales</taxon>
        <taxon>Gemmataceae</taxon>
        <taxon>Urbifossiella</taxon>
    </lineage>
</organism>
<dbReference type="SUPFAM" id="SSF53098">
    <property type="entry name" value="Ribonuclease H-like"/>
    <property type="match status" value="1"/>
</dbReference>
<dbReference type="InterPro" id="IPR012337">
    <property type="entry name" value="RNaseH-like_sf"/>
</dbReference>